<evidence type="ECO:0000313" key="6">
    <source>
        <dbReference type="Proteomes" id="UP000626180"/>
    </source>
</evidence>
<reference evidence="5 6" key="1">
    <citation type="submission" date="2020-10" db="EMBL/GenBank/DDBJ databases">
        <title>Genome sequences of Pseudomonas isolates.</title>
        <authorList>
            <person name="Wessels L."/>
            <person name="Reich F."/>
            <person name="Hammerl J."/>
        </authorList>
    </citation>
    <scope>NUCLEOTIDE SEQUENCE [LARGE SCALE GENOMIC DNA]</scope>
    <source>
        <strain evidence="5 6">20-MO00624-0</strain>
    </source>
</reference>
<comment type="caution">
    <text evidence="5">The sequence shown here is derived from an EMBL/GenBank/DDBJ whole genome shotgun (WGS) entry which is preliminary data.</text>
</comment>
<evidence type="ECO:0000256" key="1">
    <source>
        <dbReference type="ARBA" id="ARBA00022553"/>
    </source>
</evidence>
<feature type="modified residue" description="4-aspartylphosphate" evidence="3">
    <location>
        <position position="52"/>
    </location>
</feature>
<keyword evidence="1 3" id="KW-0597">Phosphoprotein</keyword>
<keyword evidence="6" id="KW-1185">Reference proteome</keyword>
<gene>
    <name evidence="5" type="ORF">IRZ65_20730</name>
</gene>
<dbReference type="InterPro" id="IPR001789">
    <property type="entry name" value="Sig_transdc_resp-reg_receiver"/>
</dbReference>
<dbReference type="PANTHER" id="PTHR44591:SF14">
    <property type="entry name" value="PROTEIN PILG"/>
    <property type="match status" value="1"/>
</dbReference>
<accession>A0ABS0FS11</accession>
<name>A0ABS0FS11_PSELU</name>
<feature type="domain" description="Response regulatory" evidence="4">
    <location>
        <begin position="3"/>
        <end position="117"/>
    </location>
</feature>
<evidence type="ECO:0000259" key="4">
    <source>
        <dbReference type="PROSITE" id="PS50110"/>
    </source>
</evidence>
<evidence type="ECO:0000313" key="5">
    <source>
        <dbReference type="EMBL" id="MBF8643099.1"/>
    </source>
</evidence>
<keyword evidence="2" id="KW-0902">Two-component regulatory system</keyword>
<dbReference type="InterPro" id="IPR011006">
    <property type="entry name" value="CheY-like_superfamily"/>
</dbReference>
<dbReference type="PANTHER" id="PTHR44591">
    <property type="entry name" value="STRESS RESPONSE REGULATOR PROTEIN 1"/>
    <property type="match status" value="1"/>
</dbReference>
<evidence type="ECO:0000256" key="2">
    <source>
        <dbReference type="ARBA" id="ARBA00023012"/>
    </source>
</evidence>
<dbReference type="InterPro" id="IPR050595">
    <property type="entry name" value="Bact_response_regulator"/>
</dbReference>
<dbReference type="CDD" id="cd17574">
    <property type="entry name" value="REC_OmpR"/>
    <property type="match status" value="1"/>
</dbReference>
<protein>
    <submittedName>
        <fullName evidence="5">Response regulator</fullName>
    </submittedName>
</protein>
<dbReference type="SMART" id="SM00448">
    <property type="entry name" value="REC"/>
    <property type="match status" value="1"/>
</dbReference>
<evidence type="ECO:0000256" key="3">
    <source>
        <dbReference type="PROSITE-ProRule" id="PRU00169"/>
    </source>
</evidence>
<sequence length="122" mass="13318">MMTVLVVDDELLVAEVLSYALEDEGYQVVRASNGQKALEALARETPALIISDFMMPIMNGLELAVSIKAHPATAKIPIILISGAQAHIAQQHSYLFERVLDKPFDICGLMNTVKTLIVAPQK</sequence>
<dbReference type="SUPFAM" id="SSF52172">
    <property type="entry name" value="CheY-like"/>
    <property type="match status" value="1"/>
</dbReference>
<dbReference type="Pfam" id="PF00072">
    <property type="entry name" value="Response_reg"/>
    <property type="match status" value="1"/>
</dbReference>
<dbReference type="EMBL" id="JADMCD010000014">
    <property type="protein sequence ID" value="MBF8643099.1"/>
    <property type="molecule type" value="Genomic_DNA"/>
</dbReference>
<organism evidence="5 6">
    <name type="scientific">Pseudomonas luteola</name>
    <dbReference type="NCBI Taxonomy" id="47886"/>
    <lineage>
        <taxon>Bacteria</taxon>
        <taxon>Pseudomonadati</taxon>
        <taxon>Pseudomonadota</taxon>
        <taxon>Gammaproteobacteria</taxon>
        <taxon>Pseudomonadales</taxon>
        <taxon>Pseudomonadaceae</taxon>
        <taxon>Pseudomonas</taxon>
    </lineage>
</organism>
<proteinExistence type="predicted"/>
<dbReference type="Gene3D" id="3.40.50.2300">
    <property type="match status" value="1"/>
</dbReference>
<dbReference type="PROSITE" id="PS50110">
    <property type="entry name" value="RESPONSE_REGULATORY"/>
    <property type="match status" value="1"/>
</dbReference>
<dbReference type="Proteomes" id="UP000626180">
    <property type="component" value="Unassembled WGS sequence"/>
</dbReference>
<dbReference type="RefSeq" id="WP_196122150.1">
    <property type="nucleotide sequence ID" value="NZ_JADMCD010000014.1"/>
</dbReference>